<protein>
    <recommendedName>
        <fullName evidence="2">histidine kinase</fullName>
        <ecNumber evidence="2">2.7.13.3</ecNumber>
    </recommendedName>
</protein>
<dbReference type="EMBL" id="DF967972">
    <property type="protein sequence ID" value="GAP14382.1"/>
    <property type="molecule type" value="Genomic_DNA"/>
</dbReference>
<dbReference type="SUPFAM" id="SSF55874">
    <property type="entry name" value="ATPase domain of HSP90 chaperone/DNA topoisomerase II/histidine kinase"/>
    <property type="match status" value="1"/>
</dbReference>
<dbReference type="PANTHER" id="PTHR43047">
    <property type="entry name" value="TWO-COMPONENT HISTIDINE PROTEIN KINASE"/>
    <property type="match status" value="1"/>
</dbReference>
<proteinExistence type="predicted"/>
<feature type="transmembrane region" description="Helical" evidence="8">
    <location>
        <begin position="52"/>
        <end position="73"/>
    </location>
</feature>
<dbReference type="AlphaFoldDB" id="A0A0S7BAC8"/>
<dbReference type="RefSeq" id="WP_075073645.1">
    <property type="nucleotide sequence ID" value="NZ_DF967972.1"/>
</dbReference>
<dbReference type="GO" id="GO:0005886">
    <property type="term" value="C:plasma membrane"/>
    <property type="evidence" value="ECO:0007669"/>
    <property type="project" value="TreeGrafter"/>
</dbReference>
<dbReference type="InterPro" id="IPR036890">
    <property type="entry name" value="HATPase_C_sf"/>
</dbReference>
<evidence type="ECO:0000256" key="3">
    <source>
        <dbReference type="ARBA" id="ARBA00022553"/>
    </source>
</evidence>
<dbReference type="OrthoDB" id="146014at2"/>
<evidence type="ECO:0000256" key="2">
    <source>
        <dbReference type="ARBA" id="ARBA00012438"/>
    </source>
</evidence>
<dbReference type="SUPFAM" id="SSF47384">
    <property type="entry name" value="Homodimeric domain of signal transducing histidine kinase"/>
    <property type="match status" value="1"/>
</dbReference>
<feature type="transmembrane region" description="Helical" evidence="8">
    <location>
        <begin position="115"/>
        <end position="134"/>
    </location>
</feature>
<feature type="transmembrane region" description="Helical" evidence="8">
    <location>
        <begin position="85"/>
        <end position="103"/>
    </location>
</feature>
<accession>A0A0S7BAC8</accession>
<evidence type="ECO:0000259" key="9">
    <source>
        <dbReference type="PROSITE" id="PS50109"/>
    </source>
</evidence>
<evidence type="ECO:0000256" key="6">
    <source>
        <dbReference type="ARBA" id="ARBA00023012"/>
    </source>
</evidence>
<feature type="coiled-coil region" evidence="7">
    <location>
        <begin position="417"/>
        <end position="553"/>
    </location>
</feature>
<dbReference type="CDD" id="cd00082">
    <property type="entry name" value="HisKA"/>
    <property type="match status" value="1"/>
</dbReference>
<keyword evidence="8" id="KW-0472">Membrane</keyword>
<keyword evidence="8" id="KW-0812">Transmembrane</keyword>
<reference evidence="10" key="1">
    <citation type="submission" date="2015-07" db="EMBL/GenBank/DDBJ databases">
        <title>Draft Genome Sequences of Anaerolinea thermolimosa IMO-1, Bellilinea caldifistulae GOMI-1, Leptolinea tardivitalis YMTK-2, Levilinea saccharolytica KIBI-1,Longilinea arvoryzae KOME-1, Previously Described as Members of the Anaerolineaceae (Chloroflexi).</title>
        <authorList>
            <person name="Sekiguchi Y."/>
            <person name="Ohashi A."/>
            <person name="Matsuura N."/>
            <person name="Tourlousse M.D."/>
        </authorList>
    </citation>
    <scope>NUCLEOTIDE SEQUENCE [LARGE SCALE GENOMIC DNA]</scope>
    <source>
        <strain evidence="10">KOME-1</strain>
    </source>
</reference>
<feature type="transmembrane region" description="Helical" evidence="8">
    <location>
        <begin position="149"/>
        <end position="168"/>
    </location>
</feature>
<dbReference type="PANTHER" id="PTHR43047:SF72">
    <property type="entry name" value="OSMOSENSING HISTIDINE PROTEIN KINASE SLN1"/>
    <property type="match status" value="1"/>
</dbReference>
<comment type="catalytic activity">
    <reaction evidence="1">
        <text>ATP + protein L-histidine = ADP + protein N-phospho-L-histidine.</text>
        <dbReference type="EC" id="2.7.13.3"/>
    </reaction>
</comment>
<gene>
    <name evidence="10" type="ORF">LARV_02150</name>
</gene>
<name>A0A0S7BAC8_9CHLR</name>
<keyword evidence="4" id="KW-0808">Transferase</keyword>
<dbReference type="FunFam" id="3.30.565.10:FF:000006">
    <property type="entry name" value="Sensor histidine kinase WalK"/>
    <property type="match status" value="1"/>
</dbReference>
<keyword evidence="7" id="KW-0175">Coiled coil</keyword>
<dbReference type="Pfam" id="PF02518">
    <property type="entry name" value="HATPase_c"/>
    <property type="match status" value="1"/>
</dbReference>
<dbReference type="InterPro" id="IPR003594">
    <property type="entry name" value="HATPase_dom"/>
</dbReference>
<organism evidence="10">
    <name type="scientific">Longilinea arvoryzae</name>
    <dbReference type="NCBI Taxonomy" id="360412"/>
    <lineage>
        <taxon>Bacteria</taxon>
        <taxon>Bacillati</taxon>
        <taxon>Chloroflexota</taxon>
        <taxon>Anaerolineae</taxon>
        <taxon>Anaerolineales</taxon>
        <taxon>Anaerolineaceae</taxon>
        <taxon>Longilinea</taxon>
    </lineage>
</organism>
<keyword evidence="3" id="KW-0597">Phosphoprotein</keyword>
<dbReference type="SUPFAM" id="SSF55781">
    <property type="entry name" value="GAF domain-like"/>
    <property type="match status" value="1"/>
</dbReference>
<dbReference type="InterPro" id="IPR004358">
    <property type="entry name" value="Sig_transdc_His_kin-like_C"/>
</dbReference>
<feature type="transmembrane region" description="Helical" evidence="8">
    <location>
        <begin position="175"/>
        <end position="195"/>
    </location>
</feature>
<keyword evidence="11" id="KW-1185">Reference proteome</keyword>
<dbReference type="InterPro" id="IPR005467">
    <property type="entry name" value="His_kinase_dom"/>
</dbReference>
<dbReference type="InterPro" id="IPR036097">
    <property type="entry name" value="HisK_dim/P_sf"/>
</dbReference>
<dbReference type="SMART" id="SM00387">
    <property type="entry name" value="HATPase_c"/>
    <property type="match status" value="1"/>
</dbReference>
<dbReference type="Proteomes" id="UP000055060">
    <property type="component" value="Unassembled WGS sequence"/>
</dbReference>
<dbReference type="Pfam" id="PF00512">
    <property type="entry name" value="HisKA"/>
    <property type="match status" value="1"/>
</dbReference>
<keyword evidence="8" id="KW-1133">Transmembrane helix</keyword>
<keyword evidence="6" id="KW-0902">Two-component regulatory system</keyword>
<evidence type="ECO:0000256" key="1">
    <source>
        <dbReference type="ARBA" id="ARBA00000085"/>
    </source>
</evidence>
<feature type="domain" description="Histidine kinase" evidence="9">
    <location>
        <begin position="563"/>
        <end position="787"/>
    </location>
</feature>
<dbReference type="InterPro" id="IPR003661">
    <property type="entry name" value="HisK_dim/P_dom"/>
</dbReference>
<dbReference type="Gene3D" id="3.30.565.10">
    <property type="entry name" value="Histidine kinase-like ATPase, C-terminal domain"/>
    <property type="match status" value="1"/>
</dbReference>
<dbReference type="GO" id="GO:0009927">
    <property type="term" value="F:histidine phosphotransfer kinase activity"/>
    <property type="evidence" value="ECO:0007669"/>
    <property type="project" value="TreeGrafter"/>
</dbReference>
<feature type="transmembrane region" description="Helical" evidence="8">
    <location>
        <begin position="20"/>
        <end position="40"/>
    </location>
</feature>
<evidence type="ECO:0000313" key="11">
    <source>
        <dbReference type="Proteomes" id="UP000055060"/>
    </source>
</evidence>
<evidence type="ECO:0000256" key="4">
    <source>
        <dbReference type="ARBA" id="ARBA00022679"/>
    </source>
</evidence>
<evidence type="ECO:0000256" key="7">
    <source>
        <dbReference type="SAM" id="Coils"/>
    </source>
</evidence>
<dbReference type="PRINTS" id="PR00344">
    <property type="entry name" value="BCTRLSENSOR"/>
</dbReference>
<sequence length="797" mass="87493">MQTTITQLLNLLIAPPGNLVYHIVLAFSVAMALQAASFNAPGMEKAQNRRTVVGLAVVLAFQILLFIASGLAWQGLFNAHLLIPPLDRAMPFLSLAWIIWMWASPAPSRSADVGVGLLTVLGLVMLAFTWSYWVSQGGVLSFNGTWLDWAWQIASLTLALIGLIGFTLRRPAGWGIGLGFLILVILGSATHLLFAQPDADLSGYVRLFTLCAFPLLPTLAQRLQAQTRLPATPTAAVASVPSDTEGRKRLSGEPRTIFAWLQLANQSDPSQIGIALTRAVSQTMLADFTFLVYTNPETSSMLIECGYDLIREEPVAGTSLGINNVPALANALQRGKPLRLSTNGTPPQDLVSLARVFGLSEAGHLLAIPVMAKPGVWGAGLVLLTPYSNRLWIAEDQNFLNSMSEAFSQVLQRAAQNSEFKFQFEQSRDEINQLQRDLEAMQAEAEHMRGMAETHPLQNLISPDNEKSNEFSTLINLQQESQETIQRLQAENDELRSLIEREHPVEEVTKDHGYAEEEMRLTLEEMAHLQNSLAESNNRIAVLEKQIETGERTPDEEHEMIASIYQELRQPLSSIVGYTDLLLGESVGILGALQRKFLERIKTSSDRLRNLIDDLLRLSNLQSGSMELSPQRVTLEEVLDQALSETSGFLRDKSITLQLDLPEELPSLNADRDALQQVLVQLIQNAGAVTPVDGTVSLRVEVKESESEQPVVSLQISDMGGGISPEDLPRVFSRRYRADNALIQGIGDTGVGLSIVKTLVEAHGGRIWVDTTPGEGNTFCVLLPLLPDQTLEDKTPA</sequence>
<evidence type="ECO:0000256" key="5">
    <source>
        <dbReference type="ARBA" id="ARBA00022777"/>
    </source>
</evidence>
<keyword evidence="5 10" id="KW-0418">Kinase</keyword>
<dbReference type="EC" id="2.7.13.3" evidence="2"/>
<dbReference type="STRING" id="360412.LARV_02150"/>
<dbReference type="Gene3D" id="1.10.287.130">
    <property type="match status" value="1"/>
</dbReference>
<evidence type="ECO:0000256" key="8">
    <source>
        <dbReference type="SAM" id="Phobius"/>
    </source>
</evidence>
<dbReference type="GO" id="GO:0000155">
    <property type="term" value="F:phosphorelay sensor kinase activity"/>
    <property type="evidence" value="ECO:0007669"/>
    <property type="project" value="InterPro"/>
</dbReference>
<dbReference type="SMART" id="SM00388">
    <property type="entry name" value="HisKA"/>
    <property type="match status" value="1"/>
</dbReference>
<evidence type="ECO:0000313" key="10">
    <source>
        <dbReference type="EMBL" id="GAP14382.1"/>
    </source>
</evidence>
<dbReference type="PROSITE" id="PS50109">
    <property type="entry name" value="HIS_KIN"/>
    <property type="match status" value="1"/>
</dbReference>